<evidence type="ECO:0000313" key="2">
    <source>
        <dbReference type="EMBL" id="MFD2113784.1"/>
    </source>
</evidence>
<keyword evidence="1" id="KW-1133">Transmembrane helix</keyword>
<keyword evidence="1" id="KW-0472">Membrane</keyword>
<dbReference type="Proteomes" id="UP001597337">
    <property type="component" value="Unassembled WGS sequence"/>
</dbReference>
<evidence type="ECO:0000313" key="3">
    <source>
        <dbReference type="Proteomes" id="UP001597337"/>
    </source>
</evidence>
<comment type="caution">
    <text evidence="2">The sequence shown here is derived from an EMBL/GenBank/DDBJ whole genome shotgun (WGS) entry which is preliminary data.</text>
</comment>
<name>A0ABW4YDM1_9GAMM</name>
<accession>A0ABW4YDM1</accession>
<reference evidence="3" key="1">
    <citation type="journal article" date="2019" name="Int. J. Syst. Evol. Microbiol.">
        <title>The Global Catalogue of Microorganisms (GCM) 10K type strain sequencing project: providing services to taxonomists for standard genome sequencing and annotation.</title>
        <authorList>
            <consortium name="The Broad Institute Genomics Platform"/>
            <consortium name="The Broad Institute Genome Sequencing Center for Infectious Disease"/>
            <person name="Wu L."/>
            <person name="Ma J."/>
        </authorList>
    </citation>
    <scope>NUCLEOTIDE SEQUENCE [LARGE SCALE GENOMIC DNA]</scope>
    <source>
        <strain evidence="3">KACC 12597</strain>
    </source>
</reference>
<dbReference type="EMBL" id="JBHUHX010000058">
    <property type="protein sequence ID" value="MFD2113784.1"/>
    <property type="molecule type" value="Genomic_DNA"/>
</dbReference>
<dbReference type="RefSeq" id="WP_386028619.1">
    <property type="nucleotide sequence ID" value="NZ_JBHUHX010000058.1"/>
</dbReference>
<evidence type="ECO:0000256" key="1">
    <source>
        <dbReference type="SAM" id="Phobius"/>
    </source>
</evidence>
<keyword evidence="3" id="KW-1185">Reference proteome</keyword>
<proteinExistence type="predicted"/>
<feature type="transmembrane region" description="Helical" evidence="1">
    <location>
        <begin position="20"/>
        <end position="41"/>
    </location>
</feature>
<protein>
    <submittedName>
        <fullName evidence="2">Uncharacterized protein</fullName>
    </submittedName>
</protein>
<organism evidence="2 3">
    <name type="scientific">Thiorhodococcus fuscus</name>
    <dbReference type="NCBI Taxonomy" id="527200"/>
    <lineage>
        <taxon>Bacteria</taxon>
        <taxon>Pseudomonadati</taxon>
        <taxon>Pseudomonadota</taxon>
        <taxon>Gammaproteobacteria</taxon>
        <taxon>Chromatiales</taxon>
        <taxon>Chromatiaceae</taxon>
        <taxon>Thiorhodococcus</taxon>
    </lineage>
</organism>
<keyword evidence="1" id="KW-0812">Transmembrane</keyword>
<gene>
    <name evidence="2" type="ORF">ACFSJC_18200</name>
</gene>
<sequence length="46" mass="5339">MSCLRWPSLDSGLHPIGEGLWLLDILLFVLFSTPYATRWTWTLFGQ</sequence>